<evidence type="ECO:0000313" key="4">
    <source>
        <dbReference type="EMBL" id="SEK71700.1"/>
    </source>
</evidence>
<dbReference type="RefSeq" id="WP_072750312.1">
    <property type="nucleotide sequence ID" value="NZ_FOAW01000003.1"/>
</dbReference>
<dbReference type="InterPro" id="IPR047057">
    <property type="entry name" value="MerR_fam"/>
</dbReference>
<dbReference type="PANTHER" id="PTHR30204">
    <property type="entry name" value="REDOX-CYCLING DRUG-SENSING TRANSCRIPTIONAL ACTIVATOR SOXR"/>
    <property type="match status" value="1"/>
</dbReference>
<dbReference type="GO" id="GO:0003677">
    <property type="term" value="F:DNA binding"/>
    <property type="evidence" value="ECO:0007669"/>
    <property type="project" value="UniProtKB-KW"/>
</dbReference>
<name>A0A1H7JCJ5_9NOCA</name>
<protein>
    <submittedName>
        <fullName evidence="4">MerR HTH family regulatory protein</fullName>
    </submittedName>
</protein>
<evidence type="ECO:0000256" key="1">
    <source>
        <dbReference type="ARBA" id="ARBA00023125"/>
    </source>
</evidence>
<keyword evidence="1" id="KW-0238">DNA-binding</keyword>
<reference evidence="5" key="1">
    <citation type="submission" date="2016-10" db="EMBL/GenBank/DDBJ databases">
        <authorList>
            <person name="Varghese N."/>
            <person name="Submissions S."/>
        </authorList>
    </citation>
    <scope>NUCLEOTIDE SEQUENCE [LARGE SCALE GENOMIC DNA]</scope>
    <source>
        <strain evidence="5">DSM 44675</strain>
    </source>
</reference>
<dbReference type="SMART" id="SM00422">
    <property type="entry name" value="HTH_MERR"/>
    <property type="match status" value="1"/>
</dbReference>
<dbReference type="AlphaFoldDB" id="A0A1H7JCJ5"/>
<evidence type="ECO:0000313" key="5">
    <source>
        <dbReference type="Proteomes" id="UP000198677"/>
    </source>
</evidence>
<dbReference type="Gene3D" id="1.10.1660.10">
    <property type="match status" value="1"/>
</dbReference>
<dbReference type="OrthoDB" id="5242095at2"/>
<gene>
    <name evidence="4" type="ORF">SAMN05444583_103127</name>
</gene>
<dbReference type="PROSITE" id="PS50937">
    <property type="entry name" value="HTH_MERR_2"/>
    <property type="match status" value="1"/>
</dbReference>
<dbReference type="SUPFAM" id="SSF46955">
    <property type="entry name" value="Putative DNA-binding domain"/>
    <property type="match status" value="1"/>
</dbReference>
<dbReference type="InterPro" id="IPR009061">
    <property type="entry name" value="DNA-bd_dom_put_sf"/>
</dbReference>
<proteinExistence type="predicted"/>
<accession>A0A1H7JCJ5</accession>
<sequence>MRVSELVERSGLPLATIKYYLREGVLMPGEPTSATQSSYGPQHLRRLALIKALAGAGLPIHKIREIIRLTDKPVDGLYDTLGRAVAMLPPYPDDAADTEAREHPRARRLLERLGQVYDPVFPAVGQLERALKAVEDAGIPMTDERIDAYGRHIMGIAEVDLALMPTGSTQAAVEYAVLGTAIYEPVIAAMRRLAHQDIASRSFQPAGIAPPARDISASTQDPREETR</sequence>
<evidence type="ECO:0000259" key="3">
    <source>
        <dbReference type="PROSITE" id="PS50937"/>
    </source>
</evidence>
<dbReference type="PANTHER" id="PTHR30204:SF98">
    <property type="entry name" value="HTH-TYPE TRANSCRIPTIONAL REGULATOR ADHR"/>
    <property type="match status" value="1"/>
</dbReference>
<dbReference type="InterPro" id="IPR000551">
    <property type="entry name" value="MerR-type_HTH_dom"/>
</dbReference>
<feature type="domain" description="HTH merR-type" evidence="3">
    <location>
        <begin position="1"/>
        <end position="69"/>
    </location>
</feature>
<dbReference type="EMBL" id="FOAW01000003">
    <property type="protein sequence ID" value="SEK71700.1"/>
    <property type="molecule type" value="Genomic_DNA"/>
</dbReference>
<organism evidence="4 5">
    <name type="scientific">Rhodococcus maanshanensis</name>
    <dbReference type="NCBI Taxonomy" id="183556"/>
    <lineage>
        <taxon>Bacteria</taxon>
        <taxon>Bacillati</taxon>
        <taxon>Actinomycetota</taxon>
        <taxon>Actinomycetes</taxon>
        <taxon>Mycobacteriales</taxon>
        <taxon>Nocardiaceae</taxon>
        <taxon>Rhodococcus</taxon>
    </lineage>
</organism>
<evidence type="ECO:0000256" key="2">
    <source>
        <dbReference type="SAM" id="MobiDB-lite"/>
    </source>
</evidence>
<keyword evidence="5" id="KW-1185">Reference proteome</keyword>
<feature type="region of interest" description="Disordered" evidence="2">
    <location>
        <begin position="205"/>
        <end position="227"/>
    </location>
</feature>
<dbReference type="GO" id="GO:0003700">
    <property type="term" value="F:DNA-binding transcription factor activity"/>
    <property type="evidence" value="ECO:0007669"/>
    <property type="project" value="InterPro"/>
</dbReference>
<dbReference type="Pfam" id="PF13411">
    <property type="entry name" value="MerR_1"/>
    <property type="match status" value="1"/>
</dbReference>
<dbReference type="Proteomes" id="UP000198677">
    <property type="component" value="Unassembled WGS sequence"/>
</dbReference>